<keyword evidence="6 13" id="KW-0436">Ligase</keyword>
<keyword evidence="11 13" id="KW-0961">Cell wall biogenesis/degradation</keyword>
<dbReference type="GO" id="GO:0005524">
    <property type="term" value="F:ATP binding"/>
    <property type="evidence" value="ECO:0007669"/>
    <property type="project" value="UniProtKB-UniRule"/>
</dbReference>
<comment type="catalytic activity">
    <reaction evidence="12 13">
        <text>2 D-alanine + ATP = D-alanyl-D-alanine + ADP + phosphate + H(+)</text>
        <dbReference type="Rhea" id="RHEA:11224"/>
        <dbReference type="ChEBI" id="CHEBI:15378"/>
        <dbReference type="ChEBI" id="CHEBI:30616"/>
        <dbReference type="ChEBI" id="CHEBI:43474"/>
        <dbReference type="ChEBI" id="CHEBI:57416"/>
        <dbReference type="ChEBI" id="CHEBI:57822"/>
        <dbReference type="ChEBI" id="CHEBI:456216"/>
        <dbReference type="EC" id="6.3.2.4"/>
    </reaction>
</comment>
<dbReference type="AlphaFoldDB" id="A0A7C4RTH2"/>
<reference evidence="18" key="1">
    <citation type="journal article" date="2020" name="mSystems">
        <title>Genome- and Community-Level Interaction Insights into Carbon Utilization and Element Cycling Functions of Hydrothermarchaeota in Hydrothermal Sediment.</title>
        <authorList>
            <person name="Zhou Z."/>
            <person name="Liu Y."/>
            <person name="Xu W."/>
            <person name="Pan J."/>
            <person name="Luo Z.H."/>
            <person name="Li M."/>
        </authorList>
    </citation>
    <scope>NUCLEOTIDE SEQUENCE [LARGE SCALE GENOMIC DNA]</scope>
    <source>
        <strain evidence="18">SpSt-477</strain>
    </source>
</reference>
<comment type="similarity">
    <text evidence="3 13">Belongs to the D-alanine--D-alanine ligase family.</text>
</comment>
<evidence type="ECO:0000313" key="18">
    <source>
        <dbReference type="EMBL" id="HGU33766.1"/>
    </source>
</evidence>
<evidence type="ECO:0000256" key="6">
    <source>
        <dbReference type="ARBA" id="ARBA00022598"/>
    </source>
</evidence>
<dbReference type="GO" id="GO:0008360">
    <property type="term" value="P:regulation of cell shape"/>
    <property type="evidence" value="ECO:0007669"/>
    <property type="project" value="UniProtKB-KW"/>
</dbReference>
<comment type="function">
    <text evidence="13">Cell wall formation.</text>
</comment>
<dbReference type="InterPro" id="IPR011761">
    <property type="entry name" value="ATP-grasp"/>
</dbReference>
<feature type="active site" evidence="14">
    <location>
        <position position="282"/>
    </location>
</feature>
<dbReference type="GO" id="GO:0009252">
    <property type="term" value="P:peptidoglycan biosynthetic process"/>
    <property type="evidence" value="ECO:0007669"/>
    <property type="project" value="UniProtKB-UniRule"/>
</dbReference>
<dbReference type="PANTHER" id="PTHR23132">
    <property type="entry name" value="D-ALANINE--D-ALANINE LIGASE"/>
    <property type="match status" value="1"/>
</dbReference>
<evidence type="ECO:0000256" key="4">
    <source>
        <dbReference type="ARBA" id="ARBA00012216"/>
    </source>
</evidence>
<evidence type="ECO:0000256" key="8">
    <source>
        <dbReference type="ARBA" id="ARBA00022840"/>
    </source>
</evidence>
<feature type="active site" evidence="14">
    <location>
        <position position="147"/>
    </location>
</feature>
<comment type="cofactor">
    <cofactor evidence="15">
        <name>Mg(2+)</name>
        <dbReference type="ChEBI" id="CHEBI:18420"/>
    </cofactor>
    <cofactor evidence="15">
        <name>Mn(2+)</name>
        <dbReference type="ChEBI" id="CHEBI:29035"/>
    </cofactor>
    <text evidence="15">Binds 2 magnesium or manganese ions per subunit.</text>
</comment>
<evidence type="ECO:0000256" key="16">
    <source>
        <dbReference type="PROSITE-ProRule" id="PRU00409"/>
    </source>
</evidence>
<dbReference type="PROSITE" id="PS00844">
    <property type="entry name" value="DALA_DALA_LIGASE_2"/>
    <property type="match status" value="1"/>
</dbReference>
<proteinExistence type="inferred from homology"/>
<dbReference type="Pfam" id="PF01820">
    <property type="entry name" value="Dala_Dala_lig_N"/>
    <property type="match status" value="2"/>
</dbReference>
<dbReference type="PIRSF" id="PIRSF039102">
    <property type="entry name" value="Ddl/VanB"/>
    <property type="match status" value="1"/>
</dbReference>
<dbReference type="PROSITE" id="PS00843">
    <property type="entry name" value="DALA_DALA_LIGASE_1"/>
    <property type="match status" value="1"/>
</dbReference>
<keyword evidence="15" id="KW-0464">Manganese</keyword>
<dbReference type="PROSITE" id="PS50975">
    <property type="entry name" value="ATP_GRASP"/>
    <property type="match status" value="1"/>
</dbReference>
<comment type="subcellular location">
    <subcellularLocation>
        <location evidence="2 13">Cytoplasm</location>
    </subcellularLocation>
</comment>
<sequence length="323" mass="35026">MKPMTIALLAGGMSSEREVSLKSGDQVYEALDKEKYTVLRYDPKTDLMKLVTDAPKIDFALIILHGPYGEDGTVQGLLDCLGIPYQGSGVLGSAIAMDKVASKLLYEKAGIPTPPYLVLDGRCDPSFETITSRIGLPLVVKPARGGSSIGMSIVREPGALPEAIEKARTFGPDVLIEAYIQGTELTVAVIGNQELEALPVIEIIPDKRFTFFDYEAKYTPGATNEICPARIDETIREKAQHLAMAAHRALFCEGCSRTDMILSDEHIHVLETNTIPGMTRTSLLPLAARTAGISFSSLMDRLIELGLDKHRRSHSTGSIRPAG</sequence>
<dbReference type="HAMAP" id="MF_00047">
    <property type="entry name" value="Dala_Dala_lig"/>
    <property type="match status" value="1"/>
</dbReference>
<dbReference type="InterPro" id="IPR013815">
    <property type="entry name" value="ATP_grasp_subdomain_1"/>
</dbReference>
<keyword evidence="15" id="KW-0479">Metal-binding</keyword>
<dbReference type="PANTHER" id="PTHR23132:SF23">
    <property type="entry name" value="D-ALANINE--D-ALANINE LIGASE B"/>
    <property type="match status" value="1"/>
</dbReference>
<gene>
    <name evidence="13" type="primary">ddl</name>
    <name evidence="18" type="ORF">ENS29_13065</name>
</gene>
<name>A0A7C4RTH2_9BACT</name>
<protein>
    <recommendedName>
        <fullName evidence="4 13">D-alanine--D-alanine ligase</fullName>
        <ecNumber evidence="4 13">6.3.2.4</ecNumber>
    </recommendedName>
    <alternativeName>
        <fullName evidence="13">D-Ala-D-Ala ligase</fullName>
    </alternativeName>
    <alternativeName>
        <fullName evidence="13">D-alanylalanine synthetase</fullName>
    </alternativeName>
</protein>
<dbReference type="Pfam" id="PF07478">
    <property type="entry name" value="Dala_Dala_lig_C"/>
    <property type="match status" value="1"/>
</dbReference>
<feature type="domain" description="ATP-grasp" evidence="17">
    <location>
        <begin position="103"/>
        <end position="304"/>
    </location>
</feature>
<dbReference type="Gene3D" id="3.40.50.20">
    <property type="match status" value="1"/>
</dbReference>
<dbReference type="EC" id="6.3.2.4" evidence="4 13"/>
<dbReference type="GO" id="GO:0046872">
    <property type="term" value="F:metal ion binding"/>
    <property type="evidence" value="ECO:0007669"/>
    <property type="project" value="UniProtKB-KW"/>
</dbReference>
<evidence type="ECO:0000256" key="9">
    <source>
        <dbReference type="ARBA" id="ARBA00022960"/>
    </source>
</evidence>
<dbReference type="InterPro" id="IPR000291">
    <property type="entry name" value="D-Ala_lig_Van_CS"/>
</dbReference>
<dbReference type="GO" id="GO:0008716">
    <property type="term" value="F:D-alanine-D-alanine ligase activity"/>
    <property type="evidence" value="ECO:0007669"/>
    <property type="project" value="UniProtKB-UniRule"/>
</dbReference>
<evidence type="ECO:0000256" key="11">
    <source>
        <dbReference type="ARBA" id="ARBA00023316"/>
    </source>
</evidence>
<keyword evidence="10 13" id="KW-0573">Peptidoglycan synthesis</keyword>
<evidence type="ECO:0000259" key="17">
    <source>
        <dbReference type="PROSITE" id="PS50975"/>
    </source>
</evidence>
<keyword evidence="9 13" id="KW-0133">Cell shape</keyword>
<feature type="binding site" evidence="15">
    <location>
        <position position="273"/>
    </location>
    <ligand>
        <name>Mg(2+)</name>
        <dbReference type="ChEBI" id="CHEBI:18420"/>
        <label>2</label>
    </ligand>
</feature>
<dbReference type="EMBL" id="DSUH01000300">
    <property type="protein sequence ID" value="HGU33766.1"/>
    <property type="molecule type" value="Genomic_DNA"/>
</dbReference>
<dbReference type="NCBIfam" id="NF002378">
    <property type="entry name" value="PRK01372.1"/>
    <property type="match status" value="1"/>
</dbReference>
<dbReference type="GO" id="GO:0071555">
    <property type="term" value="P:cell wall organization"/>
    <property type="evidence" value="ECO:0007669"/>
    <property type="project" value="UniProtKB-KW"/>
</dbReference>
<dbReference type="GO" id="GO:0005737">
    <property type="term" value="C:cytoplasm"/>
    <property type="evidence" value="ECO:0007669"/>
    <property type="project" value="UniProtKB-SubCell"/>
</dbReference>
<keyword evidence="7 16" id="KW-0547">Nucleotide-binding</keyword>
<evidence type="ECO:0000256" key="3">
    <source>
        <dbReference type="ARBA" id="ARBA00010871"/>
    </source>
</evidence>
<feature type="binding site" evidence="15">
    <location>
        <position position="271"/>
    </location>
    <ligand>
        <name>Mg(2+)</name>
        <dbReference type="ChEBI" id="CHEBI:18420"/>
        <label>2</label>
    </ligand>
</feature>
<dbReference type="InterPro" id="IPR011095">
    <property type="entry name" value="Dala_Dala_lig_C"/>
</dbReference>
<evidence type="ECO:0000256" key="13">
    <source>
        <dbReference type="HAMAP-Rule" id="MF_00047"/>
    </source>
</evidence>
<dbReference type="InterPro" id="IPR011127">
    <property type="entry name" value="Dala_Dala_lig_N"/>
</dbReference>
<dbReference type="Gene3D" id="3.30.470.20">
    <property type="entry name" value="ATP-grasp fold, B domain"/>
    <property type="match status" value="1"/>
</dbReference>
<dbReference type="UniPathway" id="UPA00219"/>
<evidence type="ECO:0000256" key="15">
    <source>
        <dbReference type="PIRSR" id="PIRSR039102-3"/>
    </source>
</evidence>
<evidence type="ECO:0000256" key="2">
    <source>
        <dbReference type="ARBA" id="ARBA00004496"/>
    </source>
</evidence>
<accession>A0A7C4RTH2</accession>
<comment type="pathway">
    <text evidence="13">Cell wall biogenesis; peptidoglycan biosynthesis.</text>
</comment>
<dbReference type="NCBIfam" id="TIGR01205">
    <property type="entry name" value="D_ala_D_alaTIGR"/>
    <property type="match status" value="1"/>
</dbReference>
<comment type="caution">
    <text evidence="18">The sequence shown here is derived from an EMBL/GenBank/DDBJ whole genome shotgun (WGS) entry which is preliminary data.</text>
</comment>
<dbReference type="SUPFAM" id="SSF52440">
    <property type="entry name" value="PreATP-grasp domain"/>
    <property type="match status" value="1"/>
</dbReference>
<dbReference type="InterPro" id="IPR005905">
    <property type="entry name" value="D_ala_D_ala"/>
</dbReference>
<evidence type="ECO:0000256" key="7">
    <source>
        <dbReference type="ARBA" id="ARBA00022741"/>
    </source>
</evidence>
<keyword evidence="5 13" id="KW-0963">Cytoplasm</keyword>
<keyword evidence="15" id="KW-0460">Magnesium</keyword>
<dbReference type="SUPFAM" id="SSF56059">
    <property type="entry name" value="Glutathione synthetase ATP-binding domain-like"/>
    <property type="match status" value="1"/>
</dbReference>
<evidence type="ECO:0000256" key="10">
    <source>
        <dbReference type="ARBA" id="ARBA00022984"/>
    </source>
</evidence>
<dbReference type="InterPro" id="IPR016185">
    <property type="entry name" value="PreATP-grasp_dom_sf"/>
</dbReference>
<feature type="binding site" evidence="15">
    <location>
        <position position="259"/>
    </location>
    <ligand>
        <name>Mg(2+)</name>
        <dbReference type="ChEBI" id="CHEBI:18420"/>
        <label>1</label>
    </ligand>
</feature>
<feature type="active site" evidence="14">
    <location>
        <position position="16"/>
    </location>
</feature>
<evidence type="ECO:0000256" key="12">
    <source>
        <dbReference type="ARBA" id="ARBA00047614"/>
    </source>
</evidence>
<feature type="binding site" evidence="15">
    <location>
        <position position="271"/>
    </location>
    <ligand>
        <name>Mg(2+)</name>
        <dbReference type="ChEBI" id="CHEBI:18420"/>
        <label>1</label>
    </ligand>
</feature>
<keyword evidence="8 16" id="KW-0067">ATP-binding</keyword>
<dbReference type="Gene3D" id="3.30.1490.20">
    <property type="entry name" value="ATP-grasp fold, A domain"/>
    <property type="match status" value="1"/>
</dbReference>
<comment type="cofactor">
    <cofactor evidence="1">
        <name>Mn(2+)</name>
        <dbReference type="ChEBI" id="CHEBI:29035"/>
    </cofactor>
</comment>
<organism evidence="18">
    <name type="scientific">Desulfatirhabdium butyrativorans</name>
    <dbReference type="NCBI Taxonomy" id="340467"/>
    <lineage>
        <taxon>Bacteria</taxon>
        <taxon>Pseudomonadati</taxon>
        <taxon>Thermodesulfobacteriota</taxon>
        <taxon>Desulfobacteria</taxon>
        <taxon>Desulfobacterales</taxon>
        <taxon>Desulfatirhabdiaceae</taxon>
        <taxon>Desulfatirhabdium</taxon>
    </lineage>
</organism>
<evidence type="ECO:0000256" key="5">
    <source>
        <dbReference type="ARBA" id="ARBA00022490"/>
    </source>
</evidence>
<evidence type="ECO:0000256" key="14">
    <source>
        <dbReference type="PIRSR" id="PIRSR039102-1"/>
    </source>
</evidence>
<evidence type="ECO:0000256" key="1">
    <source>
        <dbReference type="ARBA" id="ARBA00001936"/>
    </source>
</evidence>